<comment type="caution">
    <text evidence="1">The sequence shown here is derived from an EMBL/GenBank/DDBJ whole genome shotgun (WGS) entry which is preliminary data.</text>
</comment>
<dbReference type="EMBL" id="JPKZ01000865">
    <property type="protein sequence ID" value="KHN85100.1"/>
    <property type="molecule type" value="Genomic_DNA"/>
</dbReference>
<accession>A0A0B2VVW6</accession>
<reference evidence="1 2" key="1">
    <citation type="submission" date="2014-11" db="EMBL/GenBank/DDBJ databases">
        <title>Genetic blueprint of the zoonotic pathogen Toxocara canis.</title>
        <authorList>
            <person name="Zhu X.-Q."/>
            <person name="Korhonen P.K."/>
            <person name="Cai H."/>
            <person name="Young N.D."/>
            <person name="Nejsum P."/>
            <person name="von Samson-Himmelstjerna G."/>
            <person name="Boag P.R."/>
            <person name="Tan P."/>
            <person name="Li Q."/>
            <person name="Min J."/>
            <person name="Yang Y."/>
            <person name="Wang X."/>
            <person name="Fang X."/>
            <person name="Hall R.S."/>
            <person name="Hofmann A."/>
            <person name="Sternberg P.W."/>
            <person name="Jex A.R."/>
            <person name="Gasser R.B."/>
        </authorList>
    </citation>
    <scope>NUCLEOTIDE SEQUENCE [LARGE SCALE GENOMIC DNA]</scope>
    <source>
        <strain evidence="1">PN_DK_2014</strain>
    </source>
</reference>
<gene>
    <name evidence="1" type="ORF">Tcan_09780</name>
</gene>
<evidence type="ECO:0000313" key="1">
    <source>
        <dbReference type="EMBL" id="KHN85100.1"/>
    </source>
</evidence>
<dbReference type="Proteomes" id="UP000031036">
    <property type="component" value="Unassembled WGS sequence"/>
</dbReference>
<protein>
    <submittedName>
        <fullName evidence="1">Uncharacterized protein</fullName>
    </submittedName>
</protein>
<proteinExistence type="predicted"/>
<name>A0A0B2VVW6_TOXCA</name>
<dbReference type="AlphaFoldDB" id="A0A0B2VVW6"/>
<evidence type="ECO:0000313" key="2">
    <source>
        <dbReference type="Proteomes" id="UP000031036"/>
    </source>
</evidence>
<organism evidence="1 2">
    <name type="scientific">Toxocara canis</name>
    <name type="common">Canine roundworm</name>
    <dbReference type="NCBI Taxonomy" id="6265"/>
    <lineage>
        <taxon>Eukaryota</taxon>
        <taxon>Metazoa</taxon>
        <taxon>Ecdysozoa</taxon>
        <taxon>Nematoda</taxon>
        <taxon>Chromadorea</taxon>
        <taxon>Rhabditida</taxon>
        <taxon>Spirurina</taxon>
        <taxon>Ascaridomorpha</taxon>
        <taxon>Ascaridoidea</taxon>
        <taxon>Toxocaridae</taxon>
        <taxon>Toxocara</taxon>
    </lineage>
</organism>
<sequence>MEDFRIVSQGCSRHLLPYVIAAGRIVSQGCSRHLLPYVIAAGKVEFLSNAHLSTN</sequence>
<keyword evidence="2" id="KW-1185">Reference proteome</keyword>